<protein>
    <submittedName>
        <fullName evidence="1">Uncharacterized protein</fullName>
    </submittedName>
</protein>
<organism evidence="1 2">
    <name type="scientific">Pristionchus pacificus</name>
    <name type="common">Parasitic nematode worm</name>
    <dbReference type="NCBI Taxonomy" id="54126"/>
    <lineage>
        <taxon>Eukaryota</taxon>
        <taxon>Metazoa</taxon>
        <taxon>Ecdysozoa</taxon>
        <taxon>Nematoda</taxon>
        <taxon>Chromadorea</taxon>
        <taxon>Rhabditida</taxon>
        <taxon>Rhabditina</taxon>
        <taxon>Diplogasteromorpha</taxon>
        <taxon>Diplogasteroidea</taxon>
        <taxon>Neodiplogasteridae</taxon>
        <taxon>Pristionchus</taxon>
    </lineage>
</organism>
<accession>A0A8R1UXC2</accession>
<dbReference type="Proteomes" id="UP000005239">
    <property type="component" value="Unassembled WGS sequence"/>
</dbReference>
<gene>
    <name evidence="1" type="primary">WBGene00279516</name>
</gene>
<dbReference type="AlphaFoldDB" id="A0A2A6CMQ8"/>
<dbReference type="EnsemblMetazoa" id="PPA41147.1">
    <property type="protein sequence ID" value="PPA41147.1"/>
    <property type="gene ID" value="WBGene00279516"/>
</dbReference>
<name>A0A2A6CMQ8_PRIPA</name>
<sequence length="536" mass="60801">MIKMIPEWIADYNYFVDSTASFHYLEPYSTISILVIAVPTFMFSAYVSLVAFRKPMYRTAYFLIFITQEFICMFGFTFNLLRLRVALFKPFGPIYKYLSDSVTTTVVFDLTLHTHCKYRTALLAVGYFNSNSITCLVHNACQQFAVLRPLDYSKSVPIMMFTFSHKNSSLVLDKPLYFGARVGAHSTIIIFSSTKRDQPDLVAEMTDSSVVNYKYYINDTVNFDYFEPASTMTTIIVAVPTFAFSTYVYLVLLRFLLILLRFRLALFEQFEPIYRYISDGPAATLICSLAATTPRMQLLAECLMSINRIFAILRPLDYAAVRYESLSHKNRAPLITREYSKIHIFVLCRTMTNSLIQTGRMYYICQTQHVFTRISCTVLIVIPVLVAVPSLIIGFSFTAAYGVRGTRVFFSSMKKHPADLVATSTRSNFDNGLIATTLVQFIPHLGSGVILFYSLFAGPTSFVGMFVTPSYDVISILPIWIILACSKSVRQAVRTSLFKEQGTPIFKNFSARKSPTQEPENVGISVINTTHHNQPN</sequence>
<reference evidence="1" key="2">
    <citation type="submission" date="2022-06" db="UniProtKB">
        <authorList>
            <consortium name="EnsemblMetazoa"/>
        </authorList>
    </citation>
    <scope>IDENTIFICATION</scope>
    <source>
        <strain evidence="1">PS312</strain>
    </source>
</reference>
<reference evidence="2" key="1">
    <citation type="journal article" date="2008" name="Nat. Genet.">
        <title>The Pristionchus pacificus genome provides a unique perspective on nematode lifestyle and parasitism.</title>
        <authorList>
            <person name="Dieterich C."/>
            <person name="Clifton S.W."/>
            <person name="Schuster L.N."/>
            <person name="Chinwalla A."/>
            <person name="Delehaunty K."/>
            <person name="Dinkelacker I."/>
            <person name="Fulton L."/>
            <person name="Fulton R."/>
            <person name="Godfrey J."/>
            <person name="Minx P."/>
            <person name="Mitreva M."/>
            <person name="Roeseler W."/>
            <person name="Tian H."/>
            <person name="Witte H."/>
            <person name="Yang S.P."/>
            <person name="Wilson R.K."/>
            <person name="Sommer R.J."/>
        </authorList>
    </citation>
    <scope>NUCLEOTIDE SEQUENCE [LARGE SCALE GENOMIC DNA]</scope>
    <source>
        <strain evidence="2">PS312</strain>
    </source>
</reference>
<accession>A0A2A6CMQ8</accession>
<evidence type="ECO:0000313" key="1">
    <source>
        <dbReference type="EnsemblMetazoa" id="PPA41147.1"/>
    </source>
</evidence>
<proteinExistence type="predicted"/>
<evidence type="ECO:0000313" key="2">
    <source>
        <dbReference type="Proteomes" id="UP000005239"/>
    </source>
</evidence>
<keyword evidence="2" id="KW-1185">Reference proteome</keyword>